<dbReference type="RefSeq" id="WP_270678681.1">
    <property type="nucleotide sequence ID" value="NZ_JAQFWP010000028.1"/>
</dbReference>
<dbReference type="SUPFAM" id="SSF50494">
    <property type="entry name" value="Trypsin-like serine proteases"/>
    <property type="match status" value="1"/>
</dbReference>
<dbReference type="Proteomes" id="UP001165685">
    <property type="component" value="Unassembled WGS sequence"/>
</dbReference>
<evidence type="ECO:0000313" key="4">
    <source>
        <dbReference type="Proteomes" id="UP001165685"/>
    </source>
</evidence>
<dbReference type="EC" id="3.4.21.-" evidence="3"/>
<dbReference type="PROSITE" id="PS50240">
    <property type="entry name" value="TRYPSIN_DOM"/>
    <property type="match status" value="1"/>
</dbReference>
<dbReference type="EMBL" id="JAQFWP010000028">
    <property type="protein sequence ID" value="MDA2806040.1"/>
    <property type="molecule type" value="Genomic_DNA"/>
</dbReference>
<dbReference type="InterPro" id="IPR018114">
    <property type="entry name" value="TRYPSIN_HIS"/>
</dbReference>
<evidence type="ECO:0000313" key="3">
    <source>
        <dbReference type="EMBL" id="MDA2806040.1"/>
    </source>
</evidence>
<dbReference type="GO" id="GO:0016787">
    <property type="term" value="F:hydrolase activity"/>
    <property type="evidence" value="ECO:0007669"/>
    <property type="project" value="UniProtKB-KW"/>
</dbReference>
<feature type="domain" description="Peptidase S1" evidence="2">
    <location>
        <begin position="30"/>
        <end position="280"/>
    </location>
</feature>
<comment type="caution">
    <text evidence="3">The sequence shown here is derived from an EMBL/GenBank/DDBJ whole genome shotgun (WGS) entry which is preliminary data.</text>
</comment>
<dbReference type="SMART" id="SM00020">
    <property type="entry name" value="Tryp_SPc"/>
    <property type="match status" value="1"/>
</dbReference>
<dbReference type="PROSITE" id="PS00134">
    <property type="entry name" value="TRYPSIN_HIS"/>
    <property type="match status" value="1"/>
</dbReference>
<proteinExistence type="predicted"/>
<gene>
    <name evidence="3" type="ORF">O4U47_16115</name>
</gene>
<dbReference type="InterPro" id="IPR050430">
    <property type="entry name" value="Peptidase_S1"/>
</dbReference>
<dbReference type="Gene3D" id="2.40.10.10">
    <property type="entry name" value="Trypsin-like serine proteases"/>
    <property type="match status" value="1"/>
</dbReference>
<dbReference type="PANTHER" id="PTHR24276:SF98">
    <property type="entry name" value="FI18310P1-RELATED"/>
    <property type="match status" value="1"/>
</dbReference>
<keyword evidence="1" id="KW-1015">Disulfide bond</keyword>
<keyword evidence="4" id="KW-1185">Reference proteome</keyword>
<protein>
    <submittedName>
        <fullName evidence="3">Trypsin-like serine protease</fullName>
        <ecNumber evidence="3">3.4.21.-</ecNumber>
    </submittedName>
</protein>
<evidence type="ECO:0000256" key="1">
    <source>
        <dbReference type="ARBA" id="ARBA00023157"/>
    </source>
</evidence>
<dbReference type="InterPro" id="IPR043504">
    <property type="entry name" value="Peptidase_S1_PA_chymotrypsin"/>
</dbReference>
<keyword evidence="3" id="KW-0378">Hydrolase</keyword>
<dbReference type="InterPro" id="IPR009003">
    <property type="entry name" value="Peptidase_S1_PA"/>
</dbReference>
<dbReference type="Pfam" id="PF00089">
    <property type="entry name" value="Trypsin"/>
    <property type="match status" value="1"/>
</dbReference>
<sequence length="287" mass="30349">MKTAALLLVPVLLYAGALAWELARPDPGRIPGSGPASTDTYPWVVAVGFPEESPDTPSHKGCAGTLVAPKAVVTAGHCLLGSTPEQVTVTAGRTDLRTDDGHTRNAAAFWIEPGYAEAPRQSFLGGVFGQRRQEAADLALILLEEEMPGEPLPLASPSDPPSGNDTGARLLGWRVSPQDEPVLWQAPTTVAPDRECLRRARESTKVLPPTLHGVTYDTHDYLCAGTERPLTVRASDSGAPLVSGGRLVGVVAWAPGSGPDVPDYFARIAPLSKEITERIQAFSHRGG</sequence>
<reference evidence="3" key="1">
    <citation type="submission" date="2023-01" db="EMBL/GenBank/DDBJ databases">
        <title>Draft genome sequence of Nocardiopsis sp. LSu2-4 isolated from halophytes.</title>
        <authorList>
            <person name="Duangmal K."/>
            <person name="Chantavorakit T."/>
        </authorList>
    </citation>
    <scope>NUCLEOTIDE SEQUENCE</scope>
    <source>
        <strain evidence="3">LSu2-4</strain>
    </source>
</reference>
<accession>A0ABT4TMW6</accession>
<organism evidence="3 4">
    <name type="scientific">Nocardiopsis suaedae</name>
    <dbReference type="NCBI Taxonomy" id="3018444"/>
    <lineage>
        <taxon>Bacteria</taxon>
        <taxon>Bacillati</taxon>
        <taxon>Actinomycetota</taxon>
        <taxon>Actinomycetes</taxon>
        <taxon>Streptosporangiales</taxon>
        <taxon>Nocardiopsidaceae</taxon>
        <taxon>Nocardiopsis</taxon>
    </lineage>
</organism>
<dbReference type="PANTHER" id="PTHR24276">
    <property type="entry name" value="POLYSERASE-RELATED"/>
    <property type="match status" value="1"/>
</dbReference>
<dbReference type="InterPro" id="IPR001254">
    <property type="entry name" value="Trypsin_dom"/>
</dbReference>
<name>A0ABT4TMW6_9ACTN</name>
<evidence type="ECO:0000259" key="2">
    <source>
        <dbReference type="PROSITE" id="PS50240"/>
    </source>
</evidence>